<dbReference type="Pfam" id="PF13087">
    <property type="entry name" value="AAA_12"/>
    <property type="match status" value="1"/>
</dbReference>
<dbReference type="Gene3D" id="3.40.50.300">
    <property type="entry name" value="P-loop containing nucleotide triphosphate hydrolases"/>
    <property type="match status" value="2"/>
</dbReference>
<comment type="caution">
    <text evidence="2">The sequence shown here is derived from an EMBL/GenBank/DDBJ whole genome shotgun (WGS) entry which is preliminary data.</text>
</comment>
<sequence length="899" mass="103274">MQHIIKYLRACYQTDNRALSLYNFFSSKAEQSLILSDSELLNSALPFYPISENWLDKSLPILSTYSKEKELYTCALFVTADILIVNKKQKIAAPLLLYPSEINYEERGVSLTGKQVIINSPLLQLLKTTEVDLADVLQKLSDVCQGSQLEVEQVHQIRSILSEYFPELDTKELLLYPKTLNKKEFKQKQEEADNPKIWPSVGVCILKKSSSTLGVLNELEELASSNEYSEPLIEFLEGCKPYPENDNKVDSLVPVILSKAQEQIFKAVDRFTSTLIQGPPGTGKSFTISALASNYALHDKSVLVVASNHQALDVIESKISNDFELENVIVRGGADRDSKKSLKSHLRDLLRGVGIDEVEKHELDSVYIQLEDLSKKLDQTETLFKKNSLREEQRGELDATEEKNLLDKLKLIYLNFLLRNKHLWTQASRLEKLSEEKNDTIRKFIRMKSMMWQYATLKNQRKIIKNFHSGIIARTFTRKEEFFDQINFSKLQKPFPIWISSINEVSTMLPLSKDLFDLVIIDEASQTDIASILPVLQRAKKVVICGDSNQLQHISFLSGSKQSYLANNYELKDHEVSTFDFRNLSSLELLNNQLTSQDQTIFLNEHYRSQPSIIEFSNQNFYSNGLAIMTNSPLNEGQQSVQIHPLDGKRVKSGYNKVEVDFIFEKIEKIIENEADLPFEICQSIGVLSPFREQINYIQKRILKEFQSKDIQRHKIVVGTPHSFQGEEKDIMFLSFCLDQKTHPSAFIHLNKEDVFNVSITRARAEQHIVHSLDLNSLNEKHLMTKYLRSISEVNTHSIENNETDQFWEETKEMLTNLGIKTIHSSYIIAGIELDLVFVHKEKCICIDLIGYPGAFSESFPSSYYKILKRAGIDVFPLPYYTWKNNKQVIENQIKDLLK</sequence>
<dbReference type="InterPro" id="IPR045055">
    <property type="entry name" value="DNA2/NAM7-like"/>
</dbReference>
<dbReference type="Proteomes" id="UP000245535">
    <property type="component" value="Unassembled WGS sequence"/>
</dbReference>
<dbReference type="InterPro" id="IPR027417">
    <property type="entry name" value="P-loop_NTPase"/>
</dbReference>
<dbReference type="CDD" id="cd18808">
    <property type="entry name" value="SF1_C_Upf1"/>
    <property type="match status" value="1"/>
</dbReference>
<organism evidence="2 3">
    <name type="scientific">Sediminitomix flava</name>
    <dbReference type="NCBI Taxonomy" id="379075"/>
    <lineage>
        <taxon>Bacteria</taxon>
        <taxon>Pseudomonadati</taxon>
        <taxon>Bacteroidota</taxon>
        <taxon>Cytophagia</taxon>
        <taxon>Cytophagales</taxon>
        <taxon>Flammeovirgaceae</taxon>
        <taxon>Sediminitomix</taxon>
    </lineage>
</organism>
<gene>
    <name evidence="2" type="ORF">BC781_107208</name>
</gene>
<evidence type="ECO:0000313" key="2">
    <source>
        <dbReference type="EMBL" id="PWJ38618.1"/>
    </source>
</evidence>
<dbReference type="OrthoDB" id="9757917at2"/>
<accession>A0A315Z579</accession>
<dbReference type="InterPro" id="IPR047187">
    <property type="entry name" value="SF1_C_Upf1"/>
</dbReference>
<dbReference type="PANTHER" id="PTHR10887:SF495">
    <property type="entry name" value="HELICASE SENATAXIN ISOFORM X1-RELATED"/>
    <property type="match status" value="1"/>
</dbReference>
<feature type="domain" description="AAA+ ATPase" evidence="1">
    <location>
        <begin position="270"/>
        <end position="668"/>
    </location>
</feature>
<keyword evidence="3" id="KW-1185">Reference proteome</keyword>
<dbReference type="AlphaFoldDB" id="A0A315Z579"/>
<name>A0A315Z579_SEDFL</name>
<dbReference type="EMBL" id="QGDO01000007">
    <property type="protein sequence ID" value="PWJ38618.1"/>
    <property type="molecule type" value="Genomic_DNA"/>
</dbReference>
<dbReference type="InterPro" id="IPR041677">
    <property type="entry name" value="DNA2/NAM7_AAA_11"/>
</dbReference>
<dbReference type="SUPFAM" id="SSF52540">
    <property type="entry name" value="P-loop containing nucleoside triphosphate hydrolases"/>
    <property type="match status" value="1"/>
</dbReference>
<dbReference type="RefSeq" id="WP_109621854.1">
    <property type="nucleotide sequence ID" value="NZ_QGDO01000007.1"/>
</dbReference>
<protein>
    <submittedName>
        <fullName evidence="2">AAA domain-containing protein</fullName>
    </submittedName>
</protein>
<dbReference type="InterPro" id="IPR003593">
    <property type="entry name" value="AAA+_ATPase"/>
</dbReference>
<reference evidence="2 3" key="1">
    <citation type="submission" date="2018-03" db="EMBL/GenBank/DDBJ databases">
        <title>Genomic Encyclopedia of Archaeal and Bacterial Type Strains, Phase II (KMG-II): from individual species to whole genera.</title>
        <authorList>
            <person name="Goeker M."/>
        </authorList>
    </citation>
    <scope>NUCLEOTIDE SEQUENCE [LARGE SCALE GENOMIC DNA]</scope>
    <source>
        <strain evidence="2 3">DSM 28229</strain>
    </source>
</reference>
<evidence type="ECO:0000313" key="3">
    <source>
        <dbReference type="Proteomes" id="UP000245535"/>
    </source>
</evidence>
<evidence type="ECO:0000259" key="1">
    <source>
        <dbReference type="SMART" id="SM00382"/>
    </source>
</evidence>
<dbReference type="InterPro" id="IPR041679">
    <property type="entry name" value="DNA2/NAM7-like_C"/>
</dbReference>
<proteinExistence type="predicted"/>
<dbReference type="SMART" id="SM00382">
    <property type="entry name" value="AAA"/>
    <property type="match status" value="1"/>
</dbReference>
<dbReference type="PANTHER" id="PTHR10887">
    <property type="entry name" value="DNA2/NAM7 HELICASE FAMILY"/>
    <property type="match status" value="1"/>
</dbReference>
<dbReference type="GO" id="GO:0004386">
    <property type="term" value="F:helicase activity"/>
    <property type="evidence" value="ECO:0007669"/>
    <property type="project" value="InterPro"/>
</dbReference>
<dbReference type="Pfam" id="PF13086">
    <property type="entry name" value="AAA_11"/>
    <property type="match status" value="1"/>
</dbReference>